<evidence type="ECO:0000313" key="3">
    <source>
        <dbReference type="Proteomes" id="UP000831495"/>
    </source>
</evidence>
<evidence type="ECO:0000313" key="2">
    <source>
        <dbReference type="EMBL" id="UQS82737.1"/>
    </source>
</evidence>
<proteinExistence type="predicted"/>
<dbReference type="PIRSF" id="PIRSF031653">
    <property type="entry name" value="UCP031653"/>
    <property type="match status" value="1"/>
</dbReference>
<accession>A0ABY4PBU6</accession>
<dbReference type="RefSeq" id="WP_249515015.1">
    <property type="nucleotide sequence ID" value="NZ_CP093366.1"/>
</dbReference>
<dbReference type="Proteomes" id="UP000831495">
    <property type="component" value="Chromosome"/>
</dbReference>
<dbReference type="InterPro" id="IPR016979">
    <property type="entry name" value="DUF2129"/>
</dbReference>
<evidence type="ECO:0000256" key="1">
    <source>
        <dbReference type="ARBA" id="ARBA00022490"/>
    </source>
</evidence>
<protein>
    <submittedName>
        <fullName evidence="2">YlbG family protein</fullName>
    </submittedName>
</protein>
<keyword evidence="3" id="KW-1185">Reference proteome</keyword>
<gene>
    <name evidence="2" type="ORF">MOO45_03595</name>
</gene>
<name>A0ABY4PBU6_9LACO</name>
<organism evidence="2 3">
    <name type="scientific">Bombilactobacillus folatiphilus</name>
    <dbReference type="NCBI Taxonomy" id="2923362"/>
    <lineage>
        <taxon>Bacteria</taxon>
        <taxon>Bacillati</taxon>
        <taxon>Bacillota</taxon>
        <taxon>Bacilli</taxon>
        <taxon>Lactobacillales</taxon>
        <taxon>Lactobacillaceae</taxon>
        <taxon>Bombilactobacillus</taxon>
    </lineage>
</organism>
<dbReference type="Pfam" id="PF09902">
    <property type="entry name" value="DUF2129"/>
    <property type="match status" value="1"/>
</dbReference>
<reference evidence="2" key="1">
    <citation type="journal article" date="2022" name="Int. J. Syst. Evol. Microbiol.">
        <title>Apilactobacillus apisilvae sp. nov., Nicolia spurrieriana gen. nov. sp. nov., Bombilactobacillus folatiphilus sp. nov. and Bombilactobacillus thymidiniphilus sp. nov., four new lactic acid bacterial isolates from stingless bees Tetragonula carbonaria and Austroplebeia australis.</title>
        <authorList>
            <person name="Oliphant S.A."/>
            <person name="Watson-Haigh N.S."/>
            <person name="Sumby K.M."/>
            <person name="Gardner J."/>
            <person name="Groom S."/>
            <person name="Jiranek V."/>
        </authorList>
    </citation>
    <scope>NUCLEOTIDE SEQUENCE</scope>
    <source>
        <strain evidence="2">SG4_D2</strain>
    </source>
</reference>
<sequence length="96" mass="11301">MKLIPRQEVIVWMNNSHPSKKLRRFGTVIYVSFKMNYAIMYLDQAKLKQQVEQIARLSFVSKVELSPRQDLETYFDDKIGQVANLIPPELQSKEKD</sequence>
<dbReference type="EMBL" id="CP093366">
    <property type="protein sequence ID" value="UQS82737.1"/>
    <property type="molecule type" value="Genomic_DNA"/>
</dbReference>
<keyword evidence="1" id="KW-0963">Cytoplasm</keyword>